<keyword evidence="4 6" id="KW-1133">Transmembrane helix</keyword>
<dbReference type="OrthoDB" id="7596142at2"/>
<dbReference type="Pfam" id="PF13396">
    <property type="entry name" value="PLDc_N"/>
    <property type="match status" value="1"/>
</dbReference>
<feature type="transmembrane region" description="Helical" evidence="6">
    <location>
        <begin position="12"/>
        <end position="34"/>
    </location>
</feature>
<evidence type="ECO:0000313" key="9">
    <source>
        <dbReference type="EMBL" id="QES35494.1"/>
    </source>
</evidence>
<dbReference type="Pfam" id="PF09851">
    <property type="entry name" value="SHOCT"/>
    <property type="match status" value="1"/>
</dbReference>
<accession>A0A5P2BYC8</accession>
<reference evidence="9 10" key="1">
    <citation type="submission" date="2018-05" db="EMBL/GenBank/DDBJ databases">
        <title>Streptomyces venezuelae.</title>
        <authorList>
            <person name="Kim W."/>
            <person name="Lee N."/>
            <person name="Cho B.-K."/>
        </authorList>
    </citation>
    <scope>NUCLEOTIDE SEQUENCE [LARGE SCALE GENOMIC DNA]</scope>
    <source>
        <strain evidence="9 10">ATCC 14584</strain>
    </source>
</reference>
<organism evidence="9 10">
    <name type="scientific">Streptomyces venezuelae</name>
    <dbReference type="NCBI Taxonomy" id="54571"/>
    <lineage>
        <taxon>Bacteria</taxon>
        <taxon>Bacillati</taxon>
        <taxon>Actinomycetota</taxon>
        <taxon>Actinomycetes</taxon>
        <taxon>Kitasatosporales</taxon>
        <taxon>Streptomycetaceae</taxon>
        <taxon>Streptomyces</taxon>
    </lineage>
</organism>
<proteinExistence type="predicted"/>
<dbReference type="GO" id="GO:0005886">
    <property type="term" value="C:plasma membrane"/>
    <property type="evidence" value="ECO:0007669"/>
    <property type="project" value="UniProtKB-SubCell"/>
</dbReference>
<dbReference type="EMBL" id="CP029192">
    <property type="protein sequence ID" value="QES35494.1"/>
    <property type="molecule type" value="Genomic_DNA"/>
</dbReference>
<evidence type="ECO:0000256" key="4">
    <source>
        <dbReference type="ARBA" id="ARBA00022989"/>
    </source>
</evidence>
<evidence type="ECO:0000313" key="10">
    <source>
        <dbReference type="Proteomes" id="UP000322927"/>
    </source>
</evidence>
<evidence type="ECO:0000256" key="3">
    <source>
        <dbReference type="ARBA" id="ARBA00022692"/>
    </source>
</evidence>
<name>A0A5P2BYC8_STRVZ</name>
<evidence type="ECO:0000256" key="1">
    <source>
        <dbReference type="ARBA" id="ARBA00004651"/>
    </source>
</evidence>
<keyword evidence="5 6" id="KW-0472">Membrane</keyword>
<evidence type="ECO:0008006" key="11">
    <source>
        <dbReference type="Google" id="ProtNLM"/>
    </source>
</evidence>
<dbReference type="Proteomes" id="UP000322927">
    <property type="component" value="Chromosome"/>
</dbReference>
<gene>
    <name evidence="9" type="ORF">DEJ48_20490</name>
</gene>
<protein>
    <recommendedName>
        <fullName evidence="11">SHOCT domain-containing protein</fullName>
    </recommendedName>
</protein>
<evidence type="ECO:0000256" key="6">
    <source>
        <dbReference type="SAM" id="Phobius"/>
    </source>
</evidence>
<evidence type="ECO:0000256" key="5">
    <source>
        <dbReference type="ARBA" id="ARBA00023136"/>
    </source>
</evidence>
<keyword evidence="3 6" id="KW-0812">Transmembrane</keyword>
<evidence type="ECO:0000259" key="7">
    <source>
        <dbReference type="Pfam" id="PF09851"/>
    </source>
</evidence>
<evidence type="ECO:0000256" key="2">
    <source>
        <dbReference type="ARBA" id="ARBA00022475"/>
    </source>
</evidence>
<evidence type="ECO:0000259" key="8">
    <source>
        <dbReference type="Pfam" id="PF13396"/>
    </source>
</evidence>
<keyword evidence="2" id="KW-1003">Cell membrane</keyword>
<sequence>MDDYPMFDVFLTMLMFFLWVIWFAIVIHIVVDIFRNEDLNGVRKALWLLLVFVLPLLGVLLYVISQGSGMGNRNVATRMSAFGNHPVGSSSVASAGELERLAELHRSGALTEAEYARAKHHALPM</sequence>
<dbReference type="RefSeq" id="WP_150217587.1">
    <property type="nucleotide sequence ID" value="NZ_CP029192.1"/>
</dbReference>
<comment type="subcellular location">
    <subcellularLocation>
        <location evidence="1">Cell membrane</location>
        <topology evidence="1">Multi-pass membrane protein</topology>
    </subcellularLocation>
</comment>
<feature type="domain" description="SHOCT" evidence="7">
    <location>
        <begin position="97"/>
        <end position="121"/>
    </location>
</feature>
<dbReference type="InterPro" id="IPR018649">
    <property type="entry name" value="SHOCT"/>
</dbReference>
<feature type="domain" description="Cardiolipin synthase N-terminal" evidence="8">
    <location>
        <begin position="21"/>
        <end position="64"/>
    </location>
</feature>
<dbReference type="InterPro" id="IPR027379">
    <property type="entry name" value="CLS_N"/>
</dbReference>
<dbReference type="AlphaFoldDB" id="A0A5P2BYC8"/>
<feature type="transmembrane region" description="Helical" evidence="6">
    <location>
        <begin position="46"/>
        <end position="64"/>
    </location>
</feature>